<name>A0A8H3XHF2_GIGMA</name>
<dbReference type="AlphaFoldDB" id="A0A8H3XHF2"/>
<comment type="similarity">
    <text evidence="1">Belongs to the carotenoid oxygenase family.</text>
</comment>
<dbReference type="OrthoDB" id="407010at2759"/>
<feature type="binding site" evidence="5">
    <location>
        <position position="331"/>
    </location>
    <ligand>
        <name>Fe cation</name>
        <dbReference type="ChEBI" id="CHEBI:24875"/>
        <note>catalytic</note>
    </ligand>
</feature>
<dbReference type="InterPro" id="IPR004294">
    <property type="entry name" value="Carotenoid_Oase"/>
</dbReference>
<comment type="caution">
    <text evidence="6">The sequence shown here is derived from an EMBL/GenBank/DDBJ whole genome shotgun (WGS) entry which is preliminary data.</text>
</comment>
<keyword evidence="3" id="KW-0560">Oxidoreductase</keyword>
<comment type="cofactor">
    <cofactor evidence="5">
        <name>Fe(2+)</name>
        <dbReference type="ChEBI" id="CHEBI:29033"/>
    </cofactor>
    <text evidence="5">Binds 1 Fe(2+) ion per subunit.</text>
</comment>
<evidence type="ECO:0000256" key="3">
    <source>
        <dbReference type="ARBA" id="ARBA00023002"/>
    </source>
</evidence>
<evidence type="ECO:0000256" key="2">
    <source>
        <dbReference type="ARBA" id="ARBA00022723"/>
    </source>
</evidence>
<reference evidence="6 7" key="1">
    <citation type="journal article" date="2019" name="Environ. Microbiol.">
        <title>At the nexus of three kingdoms: the genome of the mycorrhizal fungus Gigaspora margarita provides insights into plant, endobacterial and fungal interactions.</title>
        <authorList>
            <person name="Venice F."/>
            <person name="Ghignone S."/>
            <person name="Salvioli di Fossalunga A."/>
            <person name="Amselem J."/>
            <person name="Novero M."/>
            <person name="Xianan X."/>
            <person name="Sedzielewska Toro K."/>
            <person name="Morin E."/>
            <person name="Lipzen A."/>
            <person name="Grigoriev I.V."/>
            <person name="Henrissat B."/>
            <person name="Martin F.M."/>
            <person name="Bonfante P."/>
        </authorList>
    </citation>
    <scope>NUCLEOTIDE SEQUENCE [LARGE SCALE GENOMIC DNA]</scope>
    <source>
        <strain evidence="6 7">BEG34</strain>
    </source>
</reference>
<dbReference type="Proteomes" id="UP000439903">
    <property type="component" value="Unassembled WGS sequence"/>
</dbReference>
<evidence type="ECO:0000313" key="7">
    <source>
        <dbReference type="Proteomes" id="UP000439903"/>
    </source>
</evidence>
<dbReference type="GO" id="GO:0010436">
    <property type="term" value="F:carotenoid dioxygenase activity"/>
    <property type="evidence" value="ECO:0007669"/>
    <property type="project" value="TreeGrafter"/>
</dbReference>
<accession>A0A8H3XHF2</accession>
<feature type="binding site" evidence="5">
    <location>
        <position position="209"/>
    </location>
    <ligand>
        <name>Fe cation</name>
        <dbReference type="ChEBI" id="CHEBI:24875"/>
        <note>catalytic</note>
    </ligand>
</feature>
<dbReference type="PANTHER" id="PTHR10543:SF24">
    <property type="entry name" value="CAROTENOID ISOMEROOXYGENASE"/>
    <property type="match status" value="1"/>
</dbReference>
<sequence length="548" mass="62364">MSSAQESGSWPYARGFQNCSEICDSVTLKVQGNIPKWLEGVLYRTGPGTYKIPSKKNPEIVFSFDHWFDGLGQVHRFEIRNGVVTYRSRNIASEDEKYIEENGRLPITKITFGQDICENIFKKFFTVFQASISSNNLSDNPNSGNIAVTLTTSLPNPEGNSTTKNNRTLVLGTDANILKSIDPITLEPIQNFSFKKFNPTLSGPMAPAHYQYDSETGEYFSFVSNTGPRPEFSIFSIKTDEETGKPITTILATIPSKLAYLHSFSMTKKYIIFILWQCDFAMGGAKILWERNIIRSFVPWDPNQKTHFYVIDRKLKKHVATYTSPTFYCFHTINAYDEGDDIIIDLSQYKDNSIIFQLTINRLSGSETNVDKLPPRFDNGRLHRYKLCNISNHLDSVDLNYGNYKFPNVELVFATPEDLNIELPVVDFSRYYMKNYRYVYGISHSGSNPHIFFDRLIKIDLNRTEDGSFNHKIWQQFGCIPSEPIFVPAPNAVEEDDGVITSVVLDGTKNTSFLLILDAKSFKEIAKAEMELGTVVPYGFHGLWNNLD</sequence>
<protein>
    <submittedName>
        <fullName evidence="6">Carotenoid oxygenase</fullName>
    </submittedName>
</protein>
<gene>
    <name evidence="6" type="ORF">F8M41_000786</name>
</gene>
<evidence type="ECO:0000313" key="6">
    <source>
        <dbReference type="EMBL" id="KAF0459352.1"/>
    </source>
</evidence>
<dbReference type="PANTHER" id="PTHR10543">
    <property type="entry name" value="BETA-CAROTENE DIOXYGENASE"/>
    <property type="match status" value="1"/>
</dbReference>
<keyword evidence="4 5" id="KW-0408">Iron</keyword>
<feature type="binding site" evidence="5">
    <location>
        <position position="541"/>
    </location>
    <ligand>
        <name>Fe cation</name>
        <dbReference type="ChEBI" id="CHEBI:24875"/>
        <note>catalytic</note>
    </ligand>
</feature>
<organism evidence="6 7">
    <name type="scientific">Gigaspora margarita</name>
    <dbReference type="NCBI Taxonomy" id="4874"/>
    <lineage>
        <taxon>Eukaryota</taxon>
        <taxon>Fungi</taxon>
        <taxon>Fungi incertae sedis</taxon>
        <taxon>Mucoromycota</taxon>
        <taxon>Glomeromycotina</taxon>
        <taxon>Glomeromycetes</taxon>
        <taxon>Diversisporales</taxon>
        <taxon>Gigasporaceae</taxon>
        <taxon>Gigaspora</taxon>
    </lineage>
</organism>
<evidence type="ECO:0000256" key="5">
    <source>
        <dbReference type="PIRSR" id="PIRSR604294-1"/>
    </source>
</evidence>
<keyword evidence="2 5" id="KW-0479">Metal-binding</keyword>
<dbReference type="GO" id="GO:0016121">
    <property type="term" value="P:carotene catabolic process"/>
    <property type="evidence" value="ECO:0007669"/>
    <property type="project" value="TreeGrafter"/>
</dbReference>
<dbReference type="EMBL" id="WTPW01001062">
    <property type="protein sequence ID" value="KAF0459352.1"/>
    <property type="molecule type" value="Genomic_DNA"/>
</dbReference>
<dbReference type="Pfam" id="PF03055">
    <property type="entry name" value="RPE65"/>
    <property type="match status" value="1"/>
</dbReference>
<evidence type="ECO:0000256" key="1">
    <source>
        <dbReference type="ARBA" id="ARBA00006787"/>
    </source>
</evidence>
<feature type="binding site" evidence="5">
    <location>
        <position position="262"/>
    </location>
    <ligand>
        <name>Fe cation</name>
        <dbReference type="ChEBI" id="CHEBI:24875"/>
        <note>catalytic</note>
    </ligand>
</feature>
<proteinExistence type="inferred from homology"/>
<dbReference type="GO" id="GO:0046872">
    <property type="term" value="F:metal ion binding"/>
    <property type="evidence" value="ECO:0007669"/>
    <property type="project" value="UniProtKB-KW"/>
</dbReference>
<evidence type="ECO:0000256" key="4">
    <source>
        <dbReference type="ARBA" id="ARBA00023004"/>
    </source>
</evidence>
<keyword evidence="7" id="KW-1185">Reference proteome</keyword>